<proteinExistence type="predicted"/>
<protein>
    <submittedName>
        <fullName evidence="1">Uncharacterized protein</fullName>
    </submittedName>
</protein>
<organism evidence="1 2">
    <name type="scientific">Hungatella hathewayi</name>
    <dbReference type="NCBI Taxonomy" id="154046"/>
    <lineage>
        <taxon>Bacteria</taxon>
        <taxon>Bacillati</taxon>
        <taxon>Bacillota</taxon>
        <taxon>Clostridia</taxon>
        <taxon>Lachnospirales</taxon>
        <taxon>Lachnospiraceae</taxon>
        <taxon>Hungatella</taxon>
    </lineage>
</organism>
<dbReference type="RefSeq" id="WP_117630149.1">
    <property type="nucleotide sequence ID" value="NZ_QSON01000001.1"/>
</dbReference>
<name>A0A374PEA6_9FIRM</name>
<sequence length="144" mass="17061">MEISYDGMIPGGVIISVDHYENDEMSGRLYHLYADECEKFHSVLDMVKTLERLFDRIQSPKRAMEERYFHSETESQRVNEERPDVPVMKRPIVRKGMKATFAVYVCYRRNASWQGQVMWEEEKKKVNFRSVLELLKLMDNAMGD</sequence>
<accession>A0A374PEA6</accession>
<gene>
    <name evidence="1" type="ORF">DXD79_03350</name>
</gene>
<dbReference type="EMBL" id="QSON01000001">
    <property type="protein sequence ID" value="RGJ08438.1"/>
    <property type="molecule type" value="Genomic_DNA"/>
</dbReference>
<evidence type="ECO:0000313" key="2">
    <source>
        <dbReference type="Proteomes" id="UP000263014"/>
    </source>
</evidence>
<reference evidence="1 2" key="1">
    <citation type="submission" date="2018-08" db="EMBL/GenBank/DDBJ databases">
        <title>A genome reference for cultivated species of the human gut microbiota.</title>
        <authorList>
            <person name="Zou Y."/>
            <person name="Xue W."/>
            <person name="Luo G."/>
        </authorList>
    </citation>
    <scope>NUCLEOTIDE SEQUENCE [LARGE SCALE GENOMIC DNA]</scope>
    <source>
        <strain evidence="1 2">TM09-12</strain>
    </source>
</reference>
<evidence type="ECO:0000313" key="1">
    <source>
        <dbReference type="EMBL" id="RGJ08438.1"/>
    </source>
</evidence>
<dbReference type="Proteomes" id="UP000263014">
    <property type="component" value="Unassembled WGS sequence"/>
</dbReference>
<dbReference type="AlphaFoldDB" id="A0A374PEA6"/>
<comment type="caution">
    <text evidence="1">The sequence shown here is derived from an EMBL/GenBank/DDBJ whole genome shotgun (WGS) entry which is preliminary data.</text>
</comment>